<accession>A0A4T9T7K9</accession>
<reference evidence="3 4" key="1">
    <citation type="submission" date="2019-04" db="EMBL/GenBank/DDBJ databases">
        <title>Microbes associate with the intestines of laboratory mice.</title>
        <authorList>
            <person name="Navarre W."/>
            <person name="Wong E."/>
            <person name="Huang K.C."/>
            <person name="Tropini C."/>
            <person name="Ng K."/>
            <person name="Yu B."/>
        </authorList>
    </citation>
    <scope>NUCLEOTIDE SEQUENCE [LARGE SCALE GENOMIC DNA]</scope>
    <source>
        <strain evidence="3 4">NM48_B13</strain>
    </source>
</reference>
<reference evidence="2 5" key="2">
    <citation type="submission" date="2020-08" db="EMBL/GenBank/DDBJ databases">
        <title>Sequencing the genomes of 1000 actinobacteria strains.</title>
        <authorList>
            <person name="Klenk H.-P."/>
        </authorList>
    </citation>
    <scope>NUCLEOTIDE SEQUENCE [LARGE SCALE GENOMIC DNA]</scope>
    <source>
        <strain evidence="2 5">DSM 22242</strain>
    </source>
</reference>
<proteinExistence type="predicted"/>
<feature type="region of interest" description="Disordered" evidence="1">
    <location>
        <begin position="1"/>
        <end position="20"/>
    </location>
</feature>
<feature type="compositionally biased region" description="Basic residues" evidence="1">
    <location>
        <begin position="1"/>
        <end position="14"/>
    </location>
</feature>
<dbReference type="RefSeq" id="WP_136845736.1">
    <property type="nucleotide sequence ID" value="NZ_CANPEU010000031.1"/>
</dbReference>
<dbReference type="EMBL" id="JACHYA010000003">
    <property type="protein sequence ID" value="MBB3171264.1"/>
    <property type="molecule type" value="Genomic_DNA"/>
</dbReference>
<organism evidence="3 4">
    <name type="scientific">Parvibacter caecicola</name>
    <dbReference type="NCBI Taxonomy" id="747645"/>
    <lineage>
        <taxon>Bacteria</taxon>
        <taxon>Bacillati</taxon>
        <taxon>Actinomycetota</taxon>
        <taxon>Coriobacteriia</taxon>
        <taxon>Coriobacteriales</taxon>
        <taxon>Coriobacteriaceae</taxon>
        <taxon>Parvibacter</taxon>
    </lineage>
</organism>
<dbReference type="EMBL" id="SSTM01000003">
    <property type="protein sequence ID" value="TJW10734.1"/>
    <property type="molecule type" value="Genomic_DNA"/>
</dbReference>
<evidence type="ECO:0000313" key="3">
    <source>
        <dbReference type="EMBL" id="TJW10734.1"/>
    </source>
</evidence>
<evidence type="ECO:0000313" key="4">
    <source>
        <dbReference type="Proteomes" id="UP000309454"/>
    </source>
</evidence>
<keyword evidence="4" id="KW-1185">Reference proteome</keyword>
<sequence length="426" mass="45778">MDRRPAKRKNRRATRAGSYGRVAQAKSLKVKRKRKGALGALAVVLLFAAVAVLAFPQVRAFITHTPVGGPRTVLTQQRVDIAIDRLELPAPDLSSLAYVDAASLIGPRFEDVVVGEVQTHLSGSTELFAQKVTATAHYTNKSVKVTVPISFEFTYDDKNDTWEQGPAVQEGFEVQPVAPPSATAIANNIEELLASYNSQLAAEFEGASSTVVSELTAEGGTMEVNLLKSRAEETATMTVTCKVDWSAEKGWVPVVVATSTPKVTDKSVMSKLNCKEGALVRLQGTLAVEGSDYLLRLDGPMRLTMDGRSWDLDVVNLVPTSQMACYFDPPVVEAPQDEEAPSGEEPDQPQDAEVVDPEGEGEPGAGDEAEEEEPEEKRETVELSSLVGYRVSVTGTIALTGDASGVASSWGKVYPVQVNITEVQKL</sequence>
<evidence type="ECO:0000256" key="1">
    <source>
        <dbReference type="SAM" id="MobiDB-lite"/>
    </source>
</evidence>
<name>A0A4T9T7K9_9ACTN</name>
<evidence type="ECO:0000313" key="5">
    <source>
        <dbReference type="Proteomes" id="UP000530850"/>
    </source>
</evidence>
<evidence type="ECO:0000313" key="2">
    <source>
        <dbReference type="EMBL" id="MBB3171264.1"/>
    </source>
</evidence>
<dbReference type="AlphaFoldDB" id="A0A4T9T7K9"/>
<dbReference type="Proteomes" id="UP000309454">
    <property type="component" value="Unassembled WGS sequence"/>
</dbReference>
<comment type="caution">
    <text evidence="3">The sequence shown here is derived from an EMBL/GenBank/DDBJ whole genome shotgun (WGS) entry which is preliminary data.</text>
</comment>
<dbReference type="GeneID" id="93356262"/>
<protein>
    <submittedName>
        <fullName evidence="3">Uncharacterized protein</fullName>
    </submittedName>
</protein>
<dbReference type="Proteomes" id="UP000530850">
    <property type="component" value="Unassembled WGS sequence"/>
</dbReference>
<feature type="region of interest" description="Disordered" evidence="1">
    <location>
        <begin position="333"/>
        <end position="382"/>
    </location>
</feature>
<gene>
    <name evidence="3" type="ORF">E5982_05515</name>
    <name evidence="2" type="ORF">FHR31_001082</name>
</gene>
<feature type="compositionally biased region" description="Acidic residues" evidence="1">
    <location>
        <begin position="335"/>
        <end position="374"/>
    </location>
</feature>